<feature type="domain" description="Carrier" evidence="3">
    <location>
        <begin position="504"/>
        <end position="579"/>
    </location>
</feature>
<dbReference type="Gene3D" id="3.30.300.30">
    <property type="match status" value="1"/>
</dbReference>
<dbReference type="Pfam" id="PF13193">
    <property type="entry name" value="AMP-binding_C"/>
    <property type="match status" value="1"/>
</dbReference>
<dbReference type="SUPFAM" id="SSF56801">
    <property type="entry name" value="Acetyl-CoA synthetase-like"/>
    <property type="match status" value="1"/>
</dbReference>
<evidence type="ECO:0000259" key="3">
    <source>
        <dbReference type="PROSITE" id="PS50075"/>
    </source>
</evidence>
<dbReference type="PANTHER" id="PTHR45527:SF1">
    <property type="entry name" value="FATTY ACID SYNTHASE"/>
    <property type="match status" value="1"/>
</dbReference>
<dbReference type="Pfam" id="PF00975">
    <property type="entry name" value="Thioesterase"/>
    <property type="match status" value="1"/>
</dbReference>
<reference evidence="4 5" key="1">
    <citation type="submission" date="2018-09" db="EMBL/GenBank/DDBJ databases">
        <title>Hymenobacter medium sp. nov., isolated from R2A medium.</title>
        <authorList>
            <person name="Yingchao G."/>
        </authorList>
    </citation>
    <scope>NUCLEOTIDE SEQUENCE [LARGE SCALE GENOMIC DNA]</scope>
    <source>
        <strain evidence="5">sh-6</strain>
    </source>
</reference>
<dbReference type="PANTHER" id="PTHR45527">
    <property type="entry name" value="NONRIBOSOMAL PEPTIDE SYNTHETASE"/>
    <property type="match status" value="1"/>
</dbReference>
<sequence>MLIHNLFEQQAQAFPDECAVRFGNQALTYHELNEQADALARSIVRLYPDDVFIGLSTRRSLKSIVGMLAILKAGKAYLPLDPGYPTQRLQQMIADTQVQACVALGQDAPFFASLGLACVDADSEAVPNAAPIVPATHWAYVIYTSGSTGKPKGVCVGHAGVVNLILWQARNTKVQRGSAVLCFAPLTFDASVQEIFLAFHTAGTLVLVDDELRLDPPRLLRFLEQACIRRADMPCVVLQYLAEAAEAEQFYPTCLHEVLTGGEQLKITPQIERFFNALPGCDFYNQYGPTETSISASCYQLQGPPAQWPRLPPIGRAIDNVTFDILDEEGQPVPPGTVGELYIGGAGVADGYLNDPELTAAKFGGAPGQRRYRSGDLVRCLPDGNLEYLGRTDGQVKIRGNRVEVGEIEARLSQVPGISQAVVVALEEEPGQKQLVAYLVPAEAKAPPALAAVRAALKQHLPDFMHPAAYVWLPQLPTTSSGKVNRKALPKPEASQPAQVPQQVVGSASEIAICQAWAHVLRLPAVALDDNFFDLGGNSLLALKAMVQVETATGYRLPLSALFEAPTPRQLARVLDAQAHAGPWRSLVPLQPHGDKPPLYVVHGMGLNVVIFRHFALAMPPDQPVYGLQAIGLDGVTSPPDTIEEMATAYVAELLEHNPTGPYALAGYSFGGMVAFEMAHQLRALGKEVVLLAVIDCEADAPKTLAPPPFWARLERQWHRLRWVARSFWRYPLAACQHYGAYAKWLMQRVAGQLPSNHPETEVERFHAIWAQNDQAWDRYQPKPYDGVIDVIKARNRIHVVFEPRYYGWQPYSRRGVRMHEVSGDHEGMLLPPNHLEFAKVMDLALGKRQLAAVPAPAEAVLC</sequence>
<dbReference type="CDD" id="cd05930">
    <property type="entry name" value="A_NRPS"/>
    <property type="match status" value="1"/>
</dbReference>
<dbReference type="SUPFAM" id="SSF47336">
    <property type="entry name" value="ACP-like"/>
    <property type="match status" value="1"/>
</dbReference>
<dbReference type="SMART" id="SM00823">
    <property type="entry name" value="PKS_PP"/>
    <property type="match status" value="1"/>
</dbReference>
<dbReference type="Pfam" id="PF00550">
    <property type="entry name" value="PP-binding"/>
    <property type="match status" value="1"/>
</dbReference>
<dbReference type="GO" id="GO:0005737">
    <property type="term" value="C:cytoplasm"/>
    <property type="evidence" value="ECO:0007669"/>
    <property type="project" value="TreeGrafter"/>
</dbReference>
<dbReference type="Pfam" id="PF00501">
    <property type="entry name" value="AMP-binding"/>
    <property type="match status" value="1"/>
</dbReference>
<name>A0A3B7QY02_9BACT</name>
<dbReference type="InterPro" id="IPR001031">
    <property type="entry name" value="Thioesterase"/>
</dbReference>
<keyword evidence="2" id="KW-0597">Phosphoprotein</keyword>
<evidence type="ECO:0000256" key="1">
    <source>
        <dbReference type="ARBA" id="ARBA00022450"/>
    </source>
</evidence>
<dbReference type="InterPro" id="IPR020845">
    <property type="entry name" value="AMP-binding_CS"/>
</dbReference>
<keyword evidence="5" id="KW-1185">Reference proteome</keyword>
<evidence type="ECO:0000256" key="2">
    <source>
        <dbReference type="ARBA" id="ARBA00022553"/>
    </source>
</evidence>
<dbReference type="InterPro" id="IPR045851">
    <property type="entry name" value="AMP-bd_C_sf"/>
</dbReference>
<protein>
    <submittedName>
        <fullName evidence="4">Amino acid adenylation domain-containing protein</fullName>
    </submittedName>
</protein>
<dbReference type="GO" id="GO:0044550">
    <property type="term" value="P:secondary metabolite biosynthetic process"/>
    <property type="evidence" value="ECO:0007669"/>
    <property type="project" value="TreeGrafter"/>
</dbReference>
<dbReference type="InterPro" id="IPR010071">
    <property type="entry name" value="AA_adenyl_dom"/>
</dbReference>
<dbReference type="InterPro" id="IPR000873">
    <property type="entry name" value="AMP-dep_synth/lig_dom"/>
</dbReference>
<dbReference type="OrthoDB" id="4317020at2"/>
<gene>
    <name evidence="4" type="ORF">D3Y59_04870</name>
</gene>
<dbReference type="Gene3D" id="1.10.1200.10">
    <property type="entry name" value="ACP-like"/>
    <property type="match status" value="1"/>
</dbReference>
<dbReference type="SUPFAM" id="SSF53474">
    <property type="entry name" value="alpha/beta-Hydrolases"/>
    <property type="match status" value="1"/>
</dbReference>
<dbReference type="FunFam" id="3.30.300.30:FF:000010">
    <property type="entry name" value="Enterobactin synthetase component F"/>
    <property type="match status" value="1"/>
</dbReference>
<dbReference type="KEGG" id="hyh:D3Y59_04870"/>
<dbReference type="Gene3D" id="3.40.50.1820">
    <property type="entry name" value="alpha/beta hydrolase"/>
    <property type="match status" value="1"/>
</dbReference>
<proteinExistence type="predicted"/>
<accession>A0A3B7QY02</accession>
<dbReference type="EMBL" id="CP032317">
    <property type="protein sequence ID" value="AYA36445.1"/>
    <property type="molecule type" value="Genomic_DNA"/>
</dbReference>
<evidence type="ECO:0000313" key="5">
    <source>
        <dbReference type="Proteomes" id="UP000262802"/>
    </source>
</evidence>
<dbReference type="PROSITE" id="PS50075">
    <property type="entry name" value="CARRIER"/>
    <property type="match status" value="1"/>
</dbReference>
<dbReference type="InterPro" id="IPR042099">
    <property type="entry name" value="ANL_N_sf"/>
</dbReference>
<keyword evidence="1" id="KW-0596">Phosphopantetheine</keyword>
<dbReference type="Gene3D" id="3.40.50.12780">
    <property type="entry name" value="N-terminal domain of ligase-like"/>
    <property type="match status" value="1"/>
</dbReference>
<dbReference type="InterPro" id="IPR020806">
    <property type="entry name" value="PKS_PP-bd"/>
</dbReference>
<dbReference type="PROSITE" id="PS00455">
    <property type="entry name" value="AMP_BINDING"/>
    <property type="match status" value="1"/>
</dbReference>
<dbReference type="InterPro" id="IPR025110">
    <property type="entry name" value="AMP-bd_C"/>
</dbReference>
<evidence type="ECO:0000313" key="4">
    <source>
        <dbReference type="EMBL" id="AYA36445.1"/>
    </source>
</evidence>
<dbReference type="RefSeq" id="WP_119444027.1">
    <property type="nucleotide sequence ID" value="NZ_CP032317.1"/>
</dbReference>
<dbReference type="Proteomes" id="UP000262802">
    <property type="component" value="Chromosome"/>
</dbReference>
<organism evidence="4 5">
    <name type="scientific">Hymenobacter oligotrophus</name>
    <dbReference type="NCBI Taxonomy" id="2319843"/>
    <lineage>
        <taxon>Bacteria</taxon>
        <taxon>Pseudomonadati</taxon>
        <taxon>Bacteroidota</taxon>
        <taxon>Cytophagia</taxon>
        <taxon>Cytophagales</taxon>
        <taxon>Hymenobacteraceae</taxon>
        <taxon>Hymenobacter</taxon>
    </lineage>
</organism>
<dbReference type="GO" id="GO:0031177">
    <property type="term" value="F:phosphopantetheine binding"/>
    <property type="evidence" value="ECO:0007669"/>
    <property type="project" value="InterPro"/>
</dbReference>
<dbReference type="InterPro" id="IPR036736">
    <property type="entry name" value="ACP-like_sf"/>
</dbReference>
<dbReference type="GO" id="GO:0043041">
    <property type="term" value="P:amino acid activation for nonribosomal peptide biosynthetic process"/>
    <property type="evidence" value="ECO:0007669"/>
    <property type="project" value="TreeGrafter"/>
</dbReference>
<dbReference type="NCBIfam" id="TIGR01733">
    <property type="entry name" value="AA-adenyl-dom"/>
    <property type="match status" value="1"/>
</dbReference>
<dbReference type="AlphaFoldDB" id="A0A3B7QY02"/>
<dbReference type="InterPro" id="IPR029058">
    <property type="entry name" value="AB_hydrolase_fold"/>
</dbReference>
<dbReference type="InterPro" id="IPR009081">
    <property type="entry name" value="PP-bd_ACP"/>
</dbReference>